<keyword evidence="2" id="KW-0378">Hydrolase</keyword>
<feature type="domain" description="Thioesterase" evidence="3">
    <location>
        <begin position="51"/>
        <end position="128"/>
    </location>
</feature>
<dbReference type="SUPFAM" id="SSF54637">
    <property type="entry name" value="Thioesterase/thiol ester dehydrase-isomerase"/>
    <property type="match status" value="1"/>
</dbReference>
<evidence type="ECO:0000259" key="3">
    <source>
        <dbReference type="Pfam" id="PF03061"/>
    </source>
</evidence>
<evidence type="ECO:0000256" key="2">
    <source>
        <dbReference type="ARBA" id="ARBA00022801"/>
    </source>
</evidence>
<comment type="caution">
    <text evidence="4">The sequence shown here is derived from an EMBL/GenBank/DDBJ whole genome shotgun (WGS) entry which is preliminary data.</text>
</comment>
<accession>A0A4R2T7L4</accession>
<dbReference type="CDD" id="cd03443">
    <property type="entry name" value="PaaI_thioesterase"/>
    <property type="match status" value="1"/>
</dbReference>
<protein>
    <submittedName>
        <fullName evidence="4">Uncharacterized protein (TIGR00369 family)</fullName>
    </submittedName>
</protein>
<dbReference type="Pfam" id="PF03061">
    <property type="entry name" value="4HBT"/>
    <property type="match status" value="1"/>
</dbReference>
<gene>
    <name evidence="4" type="ORF">EDC44_10164</name>
</gene>
<keyword evidence="5" id="KW-1185">Reference proteome</keyword>
<dbReference type="GO" id="GO:0005829">
    <property type="term" value="C:cytosol"/>
    <property type="evidence" value="ECO:0007669"/>
    <property type="project" value="TreeGrafter"/>
</dbReference>
<organism evidence="4 5">
    <name type="scientific">Cricetibacter osteomyelitidis</name>
    <dbReference type="NCBI Taxonomy" id="1521931"/>
    <lineage>
        <taxon>Bacteria</taxon>
        <taxon>Pseudomonadati</taxon>
        <taxon>Pseudomonadota</taxon>
        <taxon>Gammaproteobacteria</taxon>
        <taxon>Pasteurellales</taxon>
        <taxon>Pasteurellaceae</taxon>
        <taxon>Cricetibacter</taxon>
    </lineage>
</organism>
<dbReference type="PANTHER" id="PTHR43240">
    <property type="entry name" value="1,4-DIHYDROXY-2-NAPHTHOYL-COA THIOESTERASE 1"/>
    <property type="match status" value="1"/>
</dbReference>
<evidence type="ECO:0000256" key="1">
    <source>
        <dbReference type="ARBA" id="ARBA00008324"/>
    </source>
</evidence>
<dbReference type="RefSeq" id="WP_131974209.1">
    <property type="nucleotide sequence ID" value="NZ_SLYB01000001.1"/>
</dbReference>
<dbReference type="InterPro" id="IPR006683">
    <property type="entry name" value="Thioestr_dom"/>
</dbReference>
<dbReference type="Proteomes" id="UP000295763">
    <property type="component" value="Unassembled WGS sequence"/>
</dbReference>
<dbReference type="InterPro" id="IPR029069">
    <property type="entry name" value="HotDog_dom_sf"/>
</dbReference>
<dbReference type="InterPro" id="IPR003736">
    <property type="entry name" value="PAAI_dom"/>
</dbReference>
<name>A0A4R2T7L4_9PAST</name>
<dbReference type="EMBL" id="SLYB01000001">
    <property type="protein sequence ID" value="TCP97681.1"/>
    <property type="molecule type" value="Genomic_DNA"/>
</dbReference>
<reference evidence="4 5" key="1">
    <citation type="submission" date="2019-03" db="EMBL/GenBank/DDBJ databases">
        <title>Genomic Encyclopedia of Type Strains, Phase IV (KMG-IV): sequencing the most valuable type-strain genomes for metagenomic binning, comparative biology and taxonomic classification.</title>
        <authorList>
            <person name="Goeker M."/>
        </authorList>
    </citation>
    <scope>NUCLEOTIDE SEQUENCE [LARGE SCALE GENOMIC DNA]</scope>
    <source>
        <strain evidence="4 5">DSM 28404</strain>
    </source>
</reference>
<dbReference type="Gene3D" id="3.10.129.10">
    <property type="entry name" value="Hotdog Thioesterase"/>
    <property type="match status" value="1"/>
</dbReference>
<dbReference type="NCBIfam" id="TIGR00369">
    <property type="entry name" value="unchar_dom_1"/>
    <property type="match status" value="1"/>
</dbReference>
<evidence type="ECO:0000313" key="5">
    <source>
        <dbReference type="Proteomes" id="UP000295763"/>
    </source>
</evidence>
<dbReference type="AlphaFoldDB" id="A0A4R2T7L4"/>
<dbReference type="PANTHER" id="PTHR43240:SF5">
    <property type="entry name" value="1,4-DIHYDROXY-2-NAPHTHOYL-COA THIOESTERASE 1"/>
    <property type="match status" value="1"/>
</dbReference>
<dbReference type="GO" id="GO:0061522">
    <property type="term" value="F:1,4-dihydroxy-2-naphthoyl-CoA thioesterase activity"/>
    <property type="evidence" value="ECO:0007669"/>
    <property type="project" value="TreeGrafter"/>
</dbReference>
<sequence length="140" mass="15538">MTIWKKNINLELLNRTNQNTAAAHLGIEITKFGDDYLEAVMPVDYRTIQPMGFLNGGISVALAETLGSMAGFCCVDENQTVVGNEINASHLRPVREGFVRAKASPIKLGNSLQVWQIDIYNQQDKLCCISRLTLSVLNIR</sequence>
<comment type="similarity">
    <text evidence="1">Belongs to the thioesterase PaaI family.</text>
</comment>
<dbReference type="OrthoDB" id="9798208at2"/>
<evidence type="ECO:0000313" key="4">
    <source>
        <dbReference type="EMBL" id="TCP97681.1"/>
    </source>
</evidence>
<proteinExistence type="inferred from homology"/>